<proteinExistence type="predicted"/>
<dbReference type="PATRIC" id="fig|330734.3.peg.1236"/>
<dbReference type="AlphaFoldDB" id="A0A0H4I2F9"/>
<evidence type="ECO:0000313" key="1">
    <source>
        <dbReference type="EMBL" id="AKO52003.1"/>
    </source>
</evidence>
<gene>
    <name evidence="1" type="ORF">ABA45_05820</name>
</gene>
<dbReference type="Proteomes" id="UP000036406">
    <property type="component" value="Chromosome"/>
</dbReference>
<evidence type="ECO:0000313" key="2">
    <source>
        <dbReference type="Proteomes" id="UP000036406"/>
    </source>
</evidence>
<dbReference type="RefSeq" id="WP_048384704.1">
    <property type="nucleotide sequence ID" value="NZ_CP011494.1"/>
</dbReference>
<protein>
    <submittedName>
        <fullName evidence="1">Uncharacterized protein</fullName>
    </submittedName>
</protein>
<name>A0A0H4I2F9_9GAMM</name>
<dbReference type="STRING" id="330734.ABA45_05820"/>
<keyword evidence="2" id="KW-1185">Reference proteome</keyword>
<dbReference type="EMBL" id="CP011494">
    <property type="protein sequence ID" value="AKO52003.1"/>
    <property type="molecule type" value="Genomic_DNA"/>
</dbReference>
<reference evidence="1 2" key="1">
    <citation type="submission" date="2015-05" db="EMBL/GenBank/DDBJ databases">
        <title>Complete genome of Marinobacter psychrophilus strain 20041T isolated from sea-ice of the Canadian Basin.</title>
        <authorList>
            <person name="Song L."/>
            <person name="Ren L."/>
            <person name="Yu Y."/>
            <person name="Wang X."/>
        </authorList>
    </citation>
    <scope>NUCLEOTIDE SEQUENCE [LARGE SCALE GENOMIC DNA]</scope>
    <source>
        <strain evidence="1 2">20041</strain>
    </source>
</reference>
<dbReference type="KEGG" id="mpq:ABA45_05820"/>
<organism evidence="1 2">
    <name type="scientific">Marinobacter psychrophilus</name>
    <dbReference type="NCBI Taxonomy" id="330734"/>
    <lineage>
        <taxon>Bacteria</taxon>
        <taxon>Pseudomonadati</taxon>
        <taxon>Pseudomonadota</taxon>
        <taxon>Gammaproteobacteria</taxon>
        <taxon>Pseudomonadales</taxon>
        <taxon>Marinobacteraceae</taxon>
        <taxon>Marinobacter</taxon>
    </lineage>
</organism>
<accession>A0A0H4I2F9</accession>
<sequence length="429" mass="48124">MTTAAKLTKWAQKKPLILIRLDEAQSEFLHNSRQGFEQLTLIKPHSALQAVKLPTLCLLEIHEDDASKCYLATATGKAAVSTFDTRLTLKKLIAVKPDSLQILETLVADARMKRLLNDRLPDNGEIKNLSPKLSAYLVGILAADSRNQAAMEMALSQLPQLRRRDDASWAQDDAIHAAMSAFGIRSGVLPDQIVLKSGASSGLGLIGAHLYEDNVVHHDALRLPGFDAISSDVTGRAVFRKSDEQLVIYTANKLPLEKMLGVDLIYVNETRGSIVMIQYKMLEQHRQNQTNTDWIFRPDQQLRDEIARMRIPNIENTPDDYRLSRNPFFFKFVKRKIVDDSHQSFFVSIGHLNQILASQNAKGPRGGVRISYEALRGTYLREADMLSLIRSGYVGTHKVETEALHTIIHEVAKGNNAIVLAWQQKIQEN</sequence>